<evidence type="ECO:0000256" key="10">
    <source>
        <dbReference type="ARBA" id="ARBA00022840"/>
    </source>
</evidence>
<dbReference type="GO" id="GO:0005524">
    <property type="term" value="F:ATP binding"/>
    <property type="evidence" value="ECO:0007669"/>
    <property type="project" value="UniProtKB-UniRule"/>
</dbReference>
<evidence type="ECO:0000256" key="5">
    <source>
        <dbReference type="ARBA" id="ARBA00022679"/>
    </source>
</evidence>
<dbReference type="PANTHER" id="PTHR22749:SF6">
    <property type="entry name" value="RIBOFLAVIN KINASE"/>
    <property type="match status" value="1"/>
</dbReference>
<dbReference type="GO" id="GO:0008531">
    <property type="term" value="F:riboflavin kinase activity"/>
    <property type="evidence" value="ECO:0007669"/>
    <property type="project" value="UniProtKB-UniRule"/>
</dbReference>
<dbReference type="EMBL" id="VBWP01000010">
    <property type="protein sequence ID" value="TLG71792.1"/>
    <property type="molecule type" value="Genomic_DNA"/>
</dbReference>
<dbReference type="GO" id="GO:0009398">
    <property type="term" value="P:FMN biosynthetic process"/>
    <property type="evidence" value="ECO:0007669"/>
    <property type="project" value="UniProtKB-UniRule"/>
</dbReference>
<evidence type="ECO:0000256" key="11">
    <source>
        <dbReference type="ARBA" id="ARBA00023268"/>
    </source>
</evidence>
<evidence type="ECO:0000256" key="8">
    <source>
        <dbReference type="ARBA" id="ARBA00022777"/>
    </source>
</evidence>
<dbReference type="InterPro" id="IPR014729">
    <property type="entry name" value="Rossmann-like_a/b/a_fold"/>
</dbReference>
<dbReference type="Gene3D" id="2.40.30.30">
    <property type="entry name" value="Riboflavin kinase-like"/>
    <property type="match status" value="1"/>
</dbReference>
<evidence type="ECO:0000313" key="16">
    <source>
        <dbReference type="EMBL" id="TLG71792.1"/>
    </source>
</evidence>
<dbReference type="EC" id="2.7.7.2" evidence="14"/>
<dbReference type="InterPro" id="IPR015865">
    <property type="entry name" value="Riboflavin_kinase_bac/euk"/>
</dbReference>
<comment type="catalytic activity">
    <reaction evidence="12 14">
        <text>riboflavin + ATP = FMN + ADP + H(+)</text>
        <dbReference type="Rhea" id="RHEA:14357"/>
        <dbReference type="ChEBI" id="CHEBI:15378"/>
        <dbReference type="ChEBI" id="CHEBI:30616"/>
        <dbReference type="ChEBI" id="CHEBI:57986"/>
        <dbReference type="ChEBI" id="CHEBI:58210"/>
        <dbReference type="ChEBI" id="CHEBI:456216"/>
        <dbReference type="EC" id="2.7.1.26"/>
    </reaction>
</comment>
<evidence type="ECO:0000256" key="14">
    <source>
        <dbReference type="PIRNR" id="PIRNR004491"/>
    </source>
</evidence>
<protein>
    <recommendedName>
        <fullName evidence="14">Riboflavin biosynthesis protein</fullName>
    </recommendedName>
    <domain>
        <recommendedName>
            <fullName evidence="14">Riboflavin kinase</fullName>
            <ecNumber evidence="14">2.7.1.26</ecNumber>
        </recommendedName>
        <alternativeName>
            <fullName evidence="14">Flavokinase</fullName>
        </alternativeName>
    </domain>
    <domain>
        <recommendedName>
            <fullName evidence="14">FMN adenylyltransferase</fullName>
            <ecNumber evidence="14">2.7.7.2</ecNumber>
        </recommendedName>
        <alternativeName>
            <fullName evidence="14">FAD pyrophosphorylase</fullName>
        </alternativeName>
        <alternativeName>
            <fullName evidence="14">FAD synthase</fullName>
        </alternativeName>
    </domain>
</protein>
<reference evidence="16 17" key="1">
    <citation type="submission" date="2019-05" db="EMBL/GenBank/DDBJ databases">
        <title>Culicoidintestinum kansasii gen. nov., sp. nov. from the gastrointestinal tract of the biting midge, Culicoides sonorensis.</title>
        <authorList>
            <person name="Neupane S."/>
            <person name="Ghosh A."/>
            <person name="Gunther S."/>
            <person name="Martin K."/>
            <person name="Zurek L."/>
        </authorList>
    </citation>
    <scope>NUCLEOTIDE SEQUENCE [LARGE SCALE GENOMIC DNA]</scope>
    <source>
        <strain evidence="16 17">CS-1</strain>
    </source>
</reference>
<dbReference type="EC" id="2.7.1.26" evidence="14"/>
<dbReference type="NCBIfam" id="NF004162">
    <property type="entry name" value="PRK05627.1-5"/>
    <property type="match status" value="1"/>
</dbReference>
<dbReference type="Pfam" id="PF01687">
    <property type="entry name" value="Flavokinase"/>
    <property type="match status" value="1"/>
</dbReference>
<evidence type="ECO:0000256" key="9">
    <source>
        <dbReference type="ARBA" id="ARBA00022827"/>
    </source>
</evidence>
<evidence type="ECO:0000256" key="4">
    <source>
        <dbReference type="ARBA" id="ARBA00022643"/>
    </source>
</evidence>
<gene>
    <name evidence="16" type="ORF">FEZ08_10310</name>
</gene>
<dbReference type="AlphaFoldDB" id="A0A5R8QA00"/>
<dbReference type="FunCoup" id="A0A5R8QA00">
    <property type="interactions" value="322"/>
</dbReference>
<dbReference type="RefSeq" id="WP_138192072.1">
    <property type="nucleotide sequence ID" value="NZ_VBWP01000010.1"/>
</dbReference>
<dbReference type="OrthoDB" id="9803667at2"/>
<dbReference type="FunFam" id="3.40.50.620:FF:000021">
    <property type="entry name" value="Riboflavin biosynthesis protein"/>
    <property type="match status" value="1"/>
</dbReference>
<dbReference type="InterPro" id="IPR023465">
    <property type="entry name" value="Riboflavin_kinase_dom_sf"/>
</dbReference>
<dbReference type="Pfam" id="PF06574">
    <property type="entry name" value="FAD_syn"/>
    <property type="match status" value="1"/>
</dbReference>
<keyword evidence="4 14" id="KW-0288">FMN</keyword>
<keyword evidence="3 14" id="KW-0285">Flavoprotein</keyword>
<comment type="pathway">
    <text evidence="1 14">Cofactor biosynthesis; FAD biosynthesis; FAD from FMN: step 1/1.</text>
</comment>
<comment type="caution">
    <text evidence="16">The sequence shown here is derived from an EMBL/GenBank/DDBJ whole genome shotgun (WGS) entry which is preliminary data.</text>
</comment>
<dbReference type="InParanoid" id="A0A5R8QA00"/>
<dbReference type="InterPro" id="IPR023468">
    <property type="entry name" value="Riboflavin_kinase"/>
</dbReference>
<keyword evidence="6 14" id="KW-0548">Nucleotidyltransferase</keyword>
<dbReference type="SUPFAM" id="SSF52374">
    <property type="entry name" value="Nucleotidylyl transferase"/>
    <property type="match status" value="1"/>
</dbReference>
<dbReference type="UniPathway" id="UPA00276">
    <property type="reaction ID" value="UER00406"/>
</dbReference>
<comment type="catalytic activity">
    <reaction evidence="13 14">
        <text>FMN + ATP + H(+) = FAD + diphosphate</text>
        <dbReference type="Rhea" id="RHEA:17237"/>
        <dbReference type="ChEBI" id="CHEBI:15378"/>
        <dbReference type="ChEBI" id="CHEBI:30616"/>
        <dbReference type="ChEBI" id="CHEBI:33019"/>
        <dbReference type="ChEBI" id="CHEBI:57692"/>
        <dbReference type="ChEBI" id="CHEBI:58210"/>
        <dbReference type="EC" id="2.7.7.2"/>
    </reaction>
</comment>
<comment type="similarity">
    <text evidence="14">Belongs to the ribF family.</text>
</comment>
<evidence type="ECO:0000256" key="3">
    <source>
        <dbReference type="ARBA" id="ARBA00022630"/>
    </source>
</evidence>
<dbReference type="UniPathway" id="UPA00277">
    <property type="reaction ID" value="UER00407"/>
</dbReference>
<dbReference type="PIRSF" id="PIRSF004491">
    <property type="entry name" value="FAD_Synth"/>
    <property type="match status" value="1"/>
</dbReference>
<evidence type="ECO:0000256" key="2">
    <source>
        <dbReference type="ARBA" id="ARBA00005201"/>
    </source>
</evidence>
<keyword evidence="5 14" id="KW-0808">Transferase</keyword>
<organism evidence="16 17">
    <name type="scientific">Culicoidibacter larvae</name>
    <dbReference type="NCBI Taxonomy" id="2579976"/>
    <lineage>
        <taxon>Bacteria</taxon>
        <taxon>Bacillati</taxon>
        <taxon>Bacillota</taxon>
        <taxon>Culicoidibacteria</taxon>
        <taxon>Culicoidibacterales</taxon>
        <taxon>Culicoidibacteraceae</taxon>
        <taxon>Culicoidibacter</taxon>
    </lineage>
</organism>
<evidence type="ECO:0000256" key="1">
    <source>
        <dbReference type="ARBA" id="ARBA00004726"/>
    </source>
</evidence>
<dbReference type="SMART" id="SM00904">
    <property type="entry name" value="Flavokinase"/>
    <property type="match status" value="1"/>
</dbReference>
<keyword evidence="10 14" id="KW-0067">ATP-binding</keyword>
<evidence type="ECO:0000256" key="7">
    <source>
        <dbReference type="ARBA" id="ARBA00022741"/>
    </source>
</evidence>
<dbReference type="GO" id="GO:0003919">
    <property type="term" value="F:FMN adenylyltransferase activity"/>
    <property type="evidence" value="ECO:0007669"/>
    <property type="project" value="UniProtKB-UniRule"/>
</dbReference>
<evidence type="ECO:0000313" key="17">
    <source>
        <dbReference type="Proteomes" id="UP000306912"/>
    </source>
</evidence>
<dbReference type="PANTHER" id="PTHR22749">
    <property type="entry name" value="RIBOFLAVIN KINASE/FMN ADENYLYLTRANSFERASE"/>
    <property type="match status" value="1"/>
</dbReference>
<evidence type="ECO:0000256" key="13">
    <source>
        <dbReference type="ARBA" id="ARBA00049494"/>
    </source>
</evidence>
<proteinExistence type="inferred from homology"/>
<dbReference type="Proteomes" id="UP000306912">
    <property type="component" value="Unassembled WGS sequence"/>
</dbReference>
<comment type="pathway">
    <text evidence="2 14">Cofactor biosynthesis; FMN biosynthesis; FMN from riboflavin (ATP route): step 1/1.</text>
</comment>
<keyword evidence="17" id="KW-1185">Reference proteome</keyword>
<dbReference type="SUPFAM" id="SSF82114">
    <property type="entry name" value="Riboflavin kinase-like"/>
    <property type="match status" value="1"/>
</dbReference>
<dbReference type="InterPro" id="IPR015864">
    <property type="entry name" value="FAD_synthase"/>
</dbReference>
<keyword evidence="11" id="KW-0511">Multifunctional enzyme</keyword>
<dbReference type="Gene3D" id="3.40.50.620">
    <property type="entry name" value="HUPs"/>
    <property type="match status" value="1"/>
</dbReference>
<sequence length="311" mass="35265">MEIIHITKENLATAIFQQPVAAAFGFFDGLHLGHKALIDATKTYAEENGVKSAVITFDPSPSLVLKKFSDRREITPMNEKQRLLEQWNIDVLFIIDFNEHVAAIDHEVFLEQLIASIDLVHLVVGFDFHYGHKGAGDVHSLQEYSKTHNQFSLTVIDEQNFNGEKISSSAIRDAITDGQMEAVVPLLGRSYCISGVVVHGFKRGRTIGFPTANIPLDSYVMPKFGVYVTHFYIDDKIYRGITNVGLTPTFAEDIPALTETFIFDFNDEIYDKLATVEFLHYIRPELKFDSVDELIDRMNDDAEYARKYFAK</sequence>
<evidence type="ECO:0000256" key="12">
    <source>
        <dbReference type="ARBA" id="ARBA00047880"/>
    </source>
</evidence>
<accession>A0A5R8QA00</accession>
<dbReference type="InterPro" id="IPR002606">
    <property type="entry name" value="Riboflavin_kinase_bac"/>
</dbReference>
<evidence type="ECO:0000259" key="15">
    <source>
        <dbReference type="SMART" id="SM00904"/>
    </source>
</evidence>
<keyword evidence="8 14" id="KW-0418">Kinase</keyword>
<keyword evidence="7 14" id="KW-0547">Nucleotide-binding</keyword>
<keyword evidence="9 14" id="KW-0274">FAD</keyword>
<dbReference type="GO" id="GO:0009231">
    <property type="term" value="P:riboflavin biosynthetic process"/>
    <property type="evidence" value="ECO:0007669"/>
    <property type="project" value="InterPro"/>
</dbReference>
<dbReference type="NCBIfam" id="TIGR00083">
    <property type="entry name" value="ribF"/>
    <property type="match status" value="1"/>
</dbReference>
<feature type="domain" description="Riboflavin kinase" evidence="15">
    <location>
        <begin position="186"/>
        <end position="310"/>
    </location>
</feature>
<dbReference type="GO" id="GO:0006747">
    <property type="term" value="P:FAD biosynthetic process"/>
    <property type="evidence" value="ECO:0007669"/>
    <property type="project" value="UniProtKB-UniRule"/>
</dbReference>
<evidence type="ECO:0000256" key="6">
    <source>
        <dbReference type="ARBA" id="ARBA00022695"/>
    </source>
</evidence>
<dbReference type="CDD" id="cd02064">
    <property type="entry name" value="FAD_synthetase_N"/>
    <property type="match status" value="1"/>
</dbReference>
<name>A0A5R8QA00_9FIRM</name>